<dbReference type="SUPFAM" id="SSF56672">
    <property type="entry name" value="DNA/RNA polymerases"/>
    <property type="match status" value="1"/>
</dbReference>
<reference evidence="1 2" key="1">
    <citation type="submission" date="2019-08" db="EMBL/GenBank/DDBJ databases">
        <title>Whole genome of Aphis craccivora.</title>
        <authorList>
            <person name="Voronova N.V."/>
            <person name="Shulinski R.S."/>
            <person name="Bandarenka Y.V."/>
            <person name="Zhorov D.G."/>
            <person name="Warner D."/>
        </authorList>
    </citation>
    <scope>NUCLEOTIDE SEQUENCE [LARGE SCALE GENOMIC DNA]</scope>
    <source>
        <strain evidence="1">180601</strain>
        <tissue evidence="1">Whole Body</tissue>
    </source>
</reference>
<evidence type="ECO:0000313" key="2">
    <source>
        <dbReference type="Proteomes" id="UP000478052"/>
    </source>
</evidence>
<name>A0A6G0Z2L4_APHCR</name>
<protein>
    <submittedName>
        <fullName evidence="1">Craniofacial development protein 2-like</fullName>
    </submittedName>
</protein>
<dbReference type="EMBL" id="VUJU01001550">
    <property type="protein sequence ID" value="KAF0764794.1"/>
    <property type="molecule type" value="Genomic_DNA"/>
</dbReference>
<sequence>MPTSNSSERQIEEVYKGIEKVIVKVKGDENLIIMGDWNAVVGKEILREEFDKALRDLKRKRAERIDEIQAELWKETGEKCAIIPIPKTVTANKCDQYRTISLLIHESKILTIIMSRRMENKIKVIMPIDQFGYRKNITFVDIEKAFDNINWSVMFKILKRAGIEYTEKRLLFKLYQKEITVLRFREIEEEACIRKGIGHVMRRGGLLGSIIEECVEGKNSRRRPRMEYIQQIMKD</sequence>
<accession>A0A6G0Z2L4</accession>
<dbReference type="GO" id="GO:0071897">
    <property type="term" value="P:DNA biosynthetic process"/>
    <property type="evidence" value="ECO:0007669"/>
    <property type="project" value="UniProtKB-ARBA"/>
</dbReference>
<comment type="caution">
    <text evidence="1">The sequence shown here is derived from an EMBL/GenBank/DDBJ whole genome shotgun (WGS) entry which is preliminary data.</text>
</comment>
<dbReference type="AlphaFoldDB" id="A0A6G0Z2L4"/>
<dbReference type="OrthoDB" id="6625104at2759"/>
<dbReference type="Proteomes" id="UP000478052">
    <property type="component" value="Unassembled WGS sequence"/>
</dbReference>
<evidence type="ECO:0000313" key="1">
    <source>
        <dbReference type="EMBL" id="KAF0764794.1"/>
    </source>
</evidence>
<gene>
    <name evidence="1" type="ORF">FWK35_00004609</name>
</gene>
<dbReference type="InterPro" id="IPR043502">
    <property type="entry name" value="DNA/RNA_pol_sf"/>
</dbReference>
<keyword evidence="2" id="KW-1185">Reference proteome</keyword>
<organism evidence="1 2">
    <name type="scientific">Aphis craccivora</name>
    <name type="common">Cowpea aphid</name>
    <dbReference type="NCBI Taxonomy" id="307492"/>
    <lineage>
        <taxon>Eukaryota</taxon>
        <taxon>Metazoa</taxon>
        <taxon>Ecdysozoa</taxon>
        <taxon>Arthropoda</taxon>
        <taxon>Hexapoda</taxon>
        <taxon>Insecta</taxon>
        <taxon>Pterygota</taxon>
        <taxon>Neoptera</taxon>
        <taxon>Paraneoptera</taxon>
        <taxon>Hemiptera</taxon>
        <taxon>Sternorrhyncha</taxon>
        <taxon>Aphidomorpha</taxon>
        <taxon>Aphidoidea</taxon>
        <taxon>Aphididae</taxon>
        <taxon>Aphidini</taxon>
        <taxon>Aphis</taxon>
        <taxon>Aphis</taxon>
    </lineage>
</organism>
<dbReference type="PANTHER" id="PTHR19446">
    <property type="entry name" value="REVERSE TRANSCRIPTASES"/>
    <property type="match status" value="1"/>
</dbReference>
<proteinExistence type="predicted"/>